<evidence type="ECO:0000259" key="3">
    <source>
        <dbReference type="Pfam" id="PF01266"/>
    </source>
</evidence>
<proteinExistence type="inferred from homology"/>
<dbReference type="GO" id="GO:0005886">
    <property type="term" value="C:plasma membrane"/>
    <property type="evidence" value="ECO:0007669"/>
    <property type="project" value="TreeGrafter"/>
</dbReference>
<dbReference type="RefSeq" id="WP_133698858.1">
    <property type="nucleotide sequence ID" value="NZ_SNXS01000001.1"/>
</dbReference>
<comment type="caution">
    <text evidence="4">The sequence shown here is derived from an EMBL/GenBank/DDBJ whole genome shotgun (WGS) entry which is preliminary data.</text>
</comment>
<dbReference type="SUPFAM" id="SSF51971">
    <property type="entry name" value="Nucleotide-binding domain"/>
    <property type="match status" value="1"/>
</dbReference>
<dbReference type="SUPFAM" id="SSF54373">
    <property type="entry name" value="FAD-linked reductases, C-terminal domain"/>
    <property type="match status" value="1"/>
</dbReference>
<dbReference type="Gene3D" id="3.50.50.60">
    <property type="entry name" value="FAD/NAD(P)-binding domain"/>
    <property type="match status" value="3"/>
</dbReference>
<dbReference type="InParanoid" id="A0A4R6QTL7"/>
<evidence type="ECO:0000313" key="5">
    <source>
        <dbReference type="Proteomes" id="UP000295361"/>
    </source>
</evidence>
<name>A0A4R6QTL7_9BURK</name>
<dbReference type="OrthoDB" id="18526at2"/>
<comment type="similarity">
    <text evidence="1">Belongs to the DadA oxidoreductase family.</text>
</comment>
<dbReference type="GO" id="GO:0055130">
    <property type="term" value="P:D-alanine catabolic process"/>
    <property type="evidence" value="ECO:0007669"/>
    <property type="project" value="TreeGrafter"/>
</dbReference>
<dbReference type="Pfam" id="PF01266">
    <property type="entry name" value="DAO"/>
    <property type="match status" value="1"/>
</dbReference>
<accession>A0A4R6QTL7</accession>
<evidence type="ECO:0000256" key="1">
    <source>
        <dbReference type="ARBA" id="ARBA00009410"/>
    </source>
</evidence>
<protein>
    <submittedName>
        <fullName evidence="4">D-amino-acid dehydrogenase</fullName>
    </submittedName>
</protein>
<dbReference type="GO" id="GO:0005737">
    <property type="term" value="C:cytoplasm"/>
    <property type="evidence" value="ECO:0007669"/>
    <property type="project" value="TreeGrafter"/>
</dbReference>
<keyword evidence="5" id="KW-1185">Reference proteome</keyword>
<dbReference type="AlphaFoldDB" id="A0A4R6QTL7"/>
<dbReference type="Proteomes" id="UP000295361">
    <property type="component" value="Unassembled WGS sequence"/>
</dbReference>
<reference evidence="4 5" key="1">
    <citation type="submission" date="2019-03" db="EMBL/GenBank/DDBJ databases">
        <title>Genomic Encyclopedia of Type Strains, Phase IV (KMG-IV): sequencing the most valuable type-strain genomes for metagenomic binning, comparative biology and taxonomic classification.</title>
        <authorList>
            <person name="Goeker M."/>
        </authorList>
    </citation>
    <scope>NUCLEOTIDE SEQUENCE [LARGE SCALE GENOMIC DNA]</scope>
    <source>
        <strain evidence="4 5">DSM 16998</strain>
    </source>
</reference>
<sequence>MKVAVIGAGIIGVTTAYELAADGHQVTVFERSGSVAAGTSFANAGIVAPGYVSPWAAPGMPAKVLRGLFSTHTPVRLHATMDMGTVRWLWKAWRASRLKAYQANRAAMHGLASYSRDRLHELVRTLKLDYERADGYLVLLRGERELAGIQPGLQLLTELGQKHRLLDAAECRQVEPGLSADTELRAGVHLPQDEVGNCRQFAHLMKNEAQRLGVQFRFHTTVQHLSPGAKPQLMHQYTPPGESLGGAQDAANSELASVAGPATQPMVMGPVLEDFDAILVCAAMGAPALLHPHGLKLPMAAVYGYSITAPLRHIEAHPDLGPRAGLMDERYKVAISRLGHRVRVAGSAEFGGAPGTMNKGAIATLYKVLHDWFPGAAQSGKLQHWKGARPMLPDGPPVLGACGIPGVWLNLGHGSSGWALSCGSARVLADQVAGRAPEVKTEGLGVERLR</sequence>
<dbReference type="GO" id="GO:0008718">
    <property type="term" value="F:D-amino-acid dehydrogenase activity"/>
    <property type="evidence" value="ECO:0007669"/>
    <property type="project" value="TreeGrafter"/>
</dbReference>
<keyword evidence="2" id="KW-0560">Oxidoreductase</keyword>
<feature type="domain" description="FAD dependent oxidoreductase" evidence="3">
    <location>
        <begin position="2"/>
        <end position="430"/>
    </location>
</feature>
<dbReference type="Gene3D" id="3.30.9.10">
    <property type="entry name" value="D-Amino Acid Oxidase, subunit A, domain 2"/>
    <property type="match status" value="2"/>
</dbReference>
<dbReference type="InterPro" id="IPR006076">
    <property type="entry name" value="FAD-dep_OxRdtase"/>
</dbReference>
<gene>
    <name evidence="4" type="ORF">DES47_101265</name>
</gene>
<dbReference type="PANTHER" id="PTHR13847">
    <property type="entry name" value="SARCOSINE DEHYDROGENASE-RELATED"/>
    <property type="match status" value="1"/>
</dbReference>
<organism evidence="4 5">
    <name type="scientific">Roseateles toxinivorans</name>
    <dbReference type="NCBI Taxonomy" id="270368"/>
    <lineage>
        <taxon>Bacteria</taxon>
        <taxon>Pseudomonadati</taxon>
        <taxon>Pseudomonadota</taxon>
        <taxon>Betaproteobacteria</taxon>
        <taxon>Burkholderiales</taxon>
        <taxon>Sphaerotilaceae</taxon>
        <taxon>Roseateles</taxon>
    </lineage>
</organism>
<dbReference type="EMBL" id="SNXS01000001">
    <property type="protein sequence ID" value="TDP74209.1"/>
    <property type="molecule type" value="Genomic_DNA"/>
</dbReference>
<evidence type="ECO:0000313" key="4">
    <source>
        <dbReference type="EMBL" id="TDP74209.1"/>
    </source>
</evidence>
<dbReference type="InterPro" id="IPR036188">
    <property type="entry name" value="FAD/NAD-bd_sf"/>
</dbReference>
<evidence type="ECO:0000256" key="2">
    <source>
        <dbReference type="ARBA" id="ARBA00023002"/>
    </source>
</evidence>
<dbReference type="PANTHER" id="PTHR13847:SF280">
    <property type="entry name" value="D-AMINO ACID DEHYDROGENASE"/>
    <property type="match status" value="1"/>
</dbReference>